<evidence type="ECO:0000256" key="14">
    <source>
        <dbReference type="ARBA" id="ARBA00093308"/>
    </source>
</evidence>
<dbReference type="InterPro" id="IPR013320">
    <property type="entry name" value="ConA-like_dom_sf"/>
</dbReference>
<dbReference type="InterPro" id="IPR050546">
    <property type="entry name" value="Glycosyl_Hydrlase_16"/>
</dbReference>
<comment type="similarity">
    <text evidence="13">Belongs to the glycosyl hydrolase 16 family. CRH1 subfamily.</text>
</comment>
<dbReference type="GO" id="GO:0008843">
    <property type="term" value="F:endochitinase activity"/>
    <property type="evidence" value="ECO:0007669"/>
    <property type="project" value="UniProtKB-EC"/>
</dbReference>
<feature type="active site" description="Nucleophile" evidence="16">
    <location>
        <position position="166"/>
    </location>
</feature>
<evidence type="ECO:0000256" key="18">
    <source>
        <dbReference type="SAM" id="SignalP"/>
    </source>
</evidence>
<keyword evidence="21" id="KW-1185">Reference proteome</keyword>
<evidence type="ECO:0000256" key="13">
    <source>
        <dbReference type="ARBA" id="ARBA00038074"/>
    </source>
</evidence>
<dbReference type="InterPro" id="IPR017168">
    <property type="entry name" value="CHR-like"/>
</dbReference>
<dbReference type="InterPro" id="IPR000757">
    <property type="entry name" value="Beta-glucanase-like"/>
</dbReference>
<keyword evidence="8 15" id="KW-0472">Membrane</keyword>
<protein>
    <recommendedName>
        <fullName evidence="15">Crh-like protein</fullName>
        <ecNumber evidence="15">3.2.-.-</ecNumber>
    </recommendedName>
</protein>
<evidence type="ECO:0000256" key="7">
    <source>
        <dbReference type="ARBA" id="ARBA00022801"/>
    </source>
</evidence>
<sequence>MVKFLESLLAVAIIGGAVVSGNTIKAECGKDVGKCPENKPCCSQYSQCGIGAYCLGGCDSKFSFKLESCVPAPVCQNKATTFESGIDSVVSIYEYLGDASKADWVAEGKPVAWDGKLLLTMPPDSVGTVLSSTHYVWYGRVSATMKTSRGAGVVSAFILFSGVKDEIDFEWVGVNLHNVQSNYYFQGIPVYTNGGNHTVDGGSTYDEYHTYDIDWTPDSITWHVDGKVIRTKYKKDTWNEETKNYDFPQTPSRVQLSLWPGGLPTNAEGTIEWAGGVIDWNHPDVKEAGYYYATVKELKIECYDPPADAKKKGSKSYIYGDESGLESSVIISDKPYILKSFLGSGTDLDKEPPKSTTTSNGGSQPTDVVETIPGNNGGGTSTHDIIETGGNTDNSTSGNTDTGSGDTTTTQKVGFTQDSTGDAFKVKGSMMAVAVAIAGLVIV</sequence>
<feature type="signal peptide" evidence="18">
    <location>
        <begin position="1"/>
        <end position="21"/>
    </location>
</feature>
<dbReference type="InterPro" id="IPR008264">
    <property type="entry name" value="Beta_glucanase"/>
</dbReference>
<comment type="subcellular location">
    <subcellularLocation>
        <location evidence="2">Membrane</location>
        <topology evidence="2">Lipid-anchor</topology>
        <topology evidence="2">GPI-anchor</topology>
    </subcellularLocation>
</comment>
<evidence type="ECO:0000256" key="12">
    <source>
        <dbReference type="ARBA" id="ARBA00023316"/>
    </source>
</evidence>
<evidence type="ECO:0000256" key="15">
    <source>
        <dbReference type="PIRNR" id="PIRNR037299"/>
    </source>
</evidence>
<organism evidence="20 21">
    <name type="scientific">Terfezia boudieri ATCC MYA-4762</name>
    <dbReference type="NCBI Taxonomy" id="1051890"/>
    <lineage>
        <taxon>Eukaryota</taxon>
        <taxon>Fungi</taxon>
        <taxon>Dikarya</taxon>
        <taxon>Ascomycota</taxon>
        <taxon>Pezizomycotina</taxon>
        <taxon>Pezizomycetes</taxon>
        <taxon>Pezizales</taxon>
        <taxon>Pezizaceae</taxon>
        <taxon>Terfezia</taxon>
    </lineage>
</organism>
<dbReference type="GO" id="GO:0005975">
    <property type="term" value="P:carbohydrate metabolic process"/>
    <property type="evidence" value="ECO:0007669"/>
    <property type="project" value="InterPro"/>
</dbReference>
<keyword evidence="5" id="KW-0808">Transferase</keyword>
<evidence type="ECO:0000256" key="11">
    <source>
        <dbReference type="ARBA" id="ARBA00023295"/>
    </source>
</evidence>
<comment type="function">
    <text evidence="14">Dual chitinase/transglycosylase that plays a role in cell wall architecture. Chitinase and transglycosylase activities are coupled. Required for the polysaccharide cross-linking at the septa and the cell wall. More specifically, transfers chitin to 1,6-beta-glucan in the cell wall.</text>
</comment>
<evidence type="ECO:0000256" key="4">
    <source>
        <dbReference type="ARBA" id="ARBA00022676"/>
    </source>
</evidence>
<dbReference type="Proteomes" id="UP000267821">
    <property type="component" value="Unassembled WGS sequence"/>
</dbReference>
<feature type="compositionally biased region" description="Polar residues" evidence="17">
    <location>
        <begin position="354"/>
        <end position="366"/>
    </location>
</feature>
<dbReference type="OrthoDB" id="4781at2759"/>
<evidence type="ECO:0000256" key="9">
    <source>
        <dbReference type="ARBA" id="ARBA00023180"/>
    </source>
</evidence>
<keyword evidence="7 15" id="KW-0378">Hydrolase</keyword>
<keyword evidence="12" id="KW-0961">Cell wall biogenesis/degradation</keyword>
<keyword evidence="10" id="KW-0449">Lipoprotein</keyword>
<dbReference type="GO" id="GO:0016757">
    <property type="term" value="F:glycosyltransferase activity"/>
    <property type="evidence" value="ECO:0007669"/>
    <property type="project" value="UniProtKB-KW"/>
</dbReference>
<dbReference type="GO" id="GO:0098552">
    <property type="term" value="C:side of membrane"/>
    <property type="evidence" value="ECO:0007669"/>
    <property type="project" value="UniProtKB-KW"/>
</dbReference>
<evidence type="ECO:0000256" key="6">
    <source>
        <dbReference type="ARBA" id="ARBA00022729"/>
    </source>
</evidence>
<evidence type="ECO:0000256" key="8">
    <source>
        <dbReference type="ARBA" id="ARBA00023136"/>
    </source>
</evidence>
<dbReference type="PIRSF" id="PIRSF037299">
    <property type="entry name" value="Glycosidase_CRH1_prd"/>
    <property type="match status" value="1"/>
</dbReference>
<comment type="catalytic activity">
    <reaction evidence="1">
        <text>Random endo-hydrolysis of N-acetyl-beta-D-glucosaminide (1-&gt;4)-beta-linkages in chitin and chitodextrins.</text>
        <dbReference type="EC" id="3.2.1.14"/>
    </reaction>
</comment>
<accession>A0A3N4LNJ8</accession>
<evidence type="ECO:0000256" key="5">
    <source>
        <dbReference type="ARBA" id="ARBA00022679"/>
    </source>
</evidence>
<dbReference type="InParanoid" id="A0A3N4LNJ8"/>
<evidence type="ECO:0000256" key="2">
    <source>
        <dbReference type="ARBA" id="ARBA00004589"/>
    </source>
</evidence>
<reference evidence="20 21" key="1">
    <citation type="journal article" date="2018" name="Nat. Ecol. Evol.">
        <title>Pezizomycetes genomes reveal the molecular basis of ectomycorrhizal truffle lifestyle.</title>
        <authorList>
            <person name="Murat C."/>
            <person name="Payen T."/>
            <person name="Noel B."/>
            <person name="Kuo A."/>
            <person name="Morin E."/>
            <person name="Chen J."/>
            <person name="Kohler A."/>
            <person name="Krizsan K."/>
            <person name="Balestrini R."/>
            <person name="Da Silva C."/>
            <person name="Montanini B."/>
            <person name="Hainaut M."/>
            <person name="Levati E."/>
            <person name="Barry K.W."/>
            <person name="Belfiori B."/>
            <person name="Cichocki N."/>
            <person name="Clum A."/>
            <person name="Dockter R.B."/>
            <person name="Fauchery L."/>
            <person name="Guy J."/>
            <person name="Iotti M."/>
            <person name="Le Tacon F."/>
            <person name="Lindquist E.A."/>
            <person name="Lipzen A."/>
            <person name="Malagnac F."/>
            <person name="Mello A."/>
            <person name="Molinier V."/>
            <person name="Miyauchi S."/>
            <person name="Poulain J."/>
            <person name="Riccioni C."/>
            <person name="Rubini A."/>
            <person name="Sitrit Y."/>
            <person name="Splivallo R."/>
            <person name="Traeger S."/>
            <person name="Wang M."/>
            <person name="Zifcakova L."/>
            <person name="Wipf D."/>
            <person name="Zambonelli A."/>
            <person name="Paolocci F."/>
            <person name="Nowrousian M."/>
            <person name="Ottonello S."/>
            <person name="Baldrian P."/>
            <person name="Spatafora J.W."/>
            <person name="Henrissat B."/>
            <person name="Nagy L.G."/>
            <person name="Aury J.M."/>
            <person name="Wincker P."/>
            <person name="Grigoriev I.V."/>
            <person name="Bonfante P."/>
            <person name="Martin F.M."/>
        </authorList>
    </citation>
    <scope>NUCLEOTIDE SEQUENCE [LARGE SCALE GENOMIC DNA]</scope>
    <source>
        <strain evidence="20 21">ATCC MYA-4762</strain>
    </source>
</reference>
<dbReference type="PANTHER" id="PTHR10963:SF22">
    <property type="entry name" value="GLYCOSIDASE CRH2-RELATED"/>
    <property type="match status" value="1"/>
</dbReference>
<feature type="active site" description="Proton donor" evidence="16">
    <location>
        <position position="170"/>
    </location>
</feature>
<proteinExistence type="inferred from homology"/>
<evidence type="ECO:0000313" key="21">
    <source>
        <dbReference type="Proteomes" id="UP000267821"/>
    </source>
</evidence>
<dbReference type="Pfam" id="PF00722">
    <property type="entry name" value="Glyco_hydro_16"/>
    <property type="match status" value="1"/>
</dbReference>
<dbReference type="EMBL" id="ML121549">
    <property type="protein sequence ID" value="RPB22882.1"/>
    <property type="molecule type" value="Genomic_DNA"/>
</dbReference>
<feature type="chain" id="PRO_5018067863" description="Crh-like protein" evidence="18">
    <location>
        <begin position="22"/>
        <end position="443"/>
    </location>
</feature>
<keyword evidence="6 18" id="KW-0732">Signal</keyword>
<evidence type="ECO:0000313" key="20">
    <source>
        <dbReference type="EMBL" id="RPB22882.1"/>
    </source>
</evidence>
<evidence type="ECO:0000256" key="17">
    <source>
        <dbReference type="SAM" id="MobiDB-lite"/>
    </source>
</evidence>
<evidence type="ECO:0000259" key="19">
    <source>
        <dbReference type="PROSITE" id="PS51762"/>
    </source>
</evidence>
<dbReference type="FunFam" id="2.60.120.200:FF:000159">
    <property type="entry name" value="Glycosidase"/>
    <property type="match status" value="1"/>
</dbReference>
<dbReference type="EC" id="3.2.-.-" evidence="15"/>
<dbReference type="GO" id="GO:0009277">
    <property type="term" value="C:fungal-type cell wall"/>
    <property type="evidence" value="ECO:0007669"/>
    <property type="project" value="UniProtKB-ARBA"/>
</dbReference>
<feature type="domain" description="GH16" evidence="19">
    <location>
        <begin position="12"/>
        <end position="282"/>
    </location>
</feature>
<dbReference type="FunCoup" id="A0A3N4LNJ8">
    <property type="interactions" value="373"/>
</dbReference>
<dbReference type="SUPFAM" id="SSF49899">
    <property type="entry name" value="Concanavalin A-like lectins/glucanases"/>
    <property type="match status" value="1"/>
</dbReference>
<keyword evidence="9" id="KW-0325">Glycoprotein</keyword>
<evidence type="ECO:0000256" key="1">
    <source>
        <dbReference type="ARBA" id="ARBA00000822"/>
    </source>
</evidence>
<dbReference type="CDD" id="cd02183">
    <property type="entry name" value="GH16_fungal_CRH1_transglycosylase"/>
    <property type="match status" value="1"/>
</dbReference>
<dbReference type="Gene3D" id="2.60.120.200">
    <property type="match status" value="1"/>
</dbReference>
<feature type="region of interest" description="Disordered" evidence="17">
    <location>
        <begin position="343"/>
        <end position="414"/>
    </location>
</feature>
<keyword evidence="3" id="KW-0336">GPI-anchor</keyword>
<dbReference type="PANTHER" id="PTHR10963">
    <property type="entry name" value="GLYCOSYL HYDROLASE-RELATED"/>
    <property type="match status" value="1"/>
</dbReference>
<name>A0A3N4LNJ8_9PEZI</name>
<dbReference type="PRINTS" id="PR00737">
    <property type="entry name" value="GLHYDRLASE16"/>
</dbReference>
<keyword evidence="11" id="KW-0326">Glycosidase</keyword>
<gene>
    <name evidence="20" type="ORF">L211DRAFT_788018</name>
</gene>
<evidence type="ECO:0000256" key="3">
    <source>
        <dbReference type="ARBA" id="ARBA00022622"/>
    </source>
</evidence>
<keyword evidence="4" id="KW-0328">Glycosyltransferase</keyword>
<dbReference type="AlphaFoldDB" id="A0A3N4LNJ8"/>
<evidence type="ECO:0000256" key="16">
    <source>
        <dbReference type="PIRSR" id="PIRSR037299-1"/>
    </source>
</evidence>
<dbReference type="GO" id="GO:0031505">
    <property type="term" value="P:fungal-type cell wall organization"/>
    <property type="evidence" value="ECO:0007669"/>
    <property type="project" value="TreeGrafter"/>
</dbReference>
<dbReference type="PROSITE" id="PS51762">
    <property type="entry name" value="GH16_2"/>
    <property type="match status" value="1"/>
</dbReference>
<evidence type="ECO:0000256" key="10">
    <source>
        <dbReference type="ARBA" id="ARBA00023288"/>
    </source>
</evidence>
<feature type="compositionally biased region" description="Low complexity" evidence="17">
    <location>
        <begin position="388"/>
        <end position="410"/>
    </location>
</feature>
<dbReference type="STRING" id="1051890.A0A3N4LNJ8"/>